<dbReference type="InterPro" id="IPR036236">
    <property type="entry name" value="Znf_C2H2_sf"/>
</dbReference>
<name>A0A060SK75_PYCCI</name>
<keyword evidence="1" id="KW-0479">Metal-binding</keyword>
<feature type="domain" description="C2H2-type" evidence="6">
    <location>
        <begin position="89"/>
        <end position="114"/>
    </location>
</feature>
<dbReference type="PANTHER" id="PTHR23235">
    <property type="entry name" value="KRUEPPEL-LIKE TRANSCRIPTION FACTOR"/>
    <property type="match status" value="1"/>
</dbReference>
<evidence type="ECO:0000256" key="2">
    <source>
        <dbReference type="ARBA" id="ARBA00022771"/>
    </source>
</evidence>
<proteinExistence type="predicted"/>
<keyword evidence="8" id="KW-1185">Reference proteome</keyword>
<sequence length="114" mass="12678">MSDSTSQPPPDLPNFDGDRAVRQSSVESSPTGTGPATLTKSGAVSKMRSHRGNIPTLPQNKLCPLCPAKFTRTTHLNRHLKTHTNERLHECDRCHAQFTRSDLLTRHKRTCCDS</sequence>
<accession>A0A060SK75</accession>
<dbReference type="Gene3D" id="3.30.160.60">
    <property type="entry name" value="Classic Zinc Finger"/>
    <property type="match status" value="2"/>
</dbReference>
<dbReference type="STRING" id="5643.A0A060SK75"/>
<keyword evidence="2 4" id="KW-0863">Zinc-finger</keyword>
<dbReference type="OMA" id="HRGNIPT"/>
<evidence type="ECO:0000256" key="5">
    <source>
        <dbReference type="SAM" id="MobiDB-lite"/>
    </source>
</evidence>
<evidence type="ECO:0000313" key="8">
    <source>
        <dbReference type="Proteomes" id="UP000029665"/>
    </source>
</evidence>
<dbReference type="SMART" id="SM00355">
    <property type="entry name" value="ZnF_C2H2"/>
    <property type="match status" value="2"/>
</dbReference>
<keyword evidence="3" id="KW-0862">Zinc</keyword>
<comment type="caution">
    <text evidence="7">The sequence shown here is derived from an EMBL/GenBank/DDBJ whole genome shotgun (WGS) entry which is preliminary data.</text>
</comment>
<dbReference type="InterPro" id="IPR013087">
    <property type="entry name" value="Znf_C2H2_type"/>
</dbReference>
<reference evidence="7" key="1">
    <citation type="submission" date="2014-01" db="EMBL/GenBank/DDBJ databases">
        <title>The genome of the white-rot fungus Pycnoporus cinnabarinus: a basidiomycete model with a versatile arsenal for lignocellulosic biomass breakdown.</title>
        <authorList>
            <person name="Levasseur A."/>
            <person name="Lomascolo A."/>
            <person name="Ruiz-Duenas F.J."/>
            <person name="Uzan E."/>
            <person name="Piumi F."/>
            <person name="Kues U."/>
            <person name="Ram A.F.J."/>
            <person name="Murat C."/>
            <person name="Haon M."/>
            <person name="Benoit I."/>
            <person name="Arfi Y."/>
            <person name="Chevret D."/>
            <person name="Drula E."/>
            <person name="Kwon M.J."/>
            <person name="Gouret P."/>
            <person name="Lesage-Meessen L."/>
            <person name="Lombard V."/>
            <person name="Mariette J."/>
            <person name="Noirot C."/>
            <person name="Park J."/>
            <person name="Patyshakuliyeva A."/>
            <person name="Wieneger R.A.B."/>
            <person name="Wosten H.A.B."/>
            <person name="Martin F."/>
            <person name="Coutinho P.M."/>
            <person name="de Vries R."/>
            <person name="Martinez A.T."/>
            <person name="Klopp C."/>
            <person name="Pontarotti P."/>
            <person name="Henrissat B."/>
            <person name="Record E."/>
        </authorList>
    </citation>
    <scope>NUCLEOTIDE SEQUENCE [LARGE SCALE GENOMIC DNA]</scope>
    <source>
        <strain evidence="7">BRFM137</strain>
    </source>
</reference>
<protein>
    <recommendedName>
        <fullName evidence="6">C2H2-type domain-containing protein</fullName>
    </recommendedName>
</protein>
<evidence type="ECO:0000256" key="4">
    <source>
        <dbReference type="PROSITE-ProRule" id="PRU00042"/>
    </source>
</evidence>
<dbReference type="EMBL" id="CCBP010000117">
    <property type="protein sequence ID" value="CDO72788.1"/>
    <property type="molecule type" value="Genomic_DNA"/>
</dbReference>
<dbReference type="PROSITE" id="PS00028">
    <property type="entry name" value="ZINC_FINGER_C2H2_1"/>
    <property type="match status" value="1"/>
</dbReference>
<dbReference type="AlphaFoldDB" id="A0A060SK75"/>
<feature type="domain" description="C2H2-type" evidence="6">
    <location>
        <begin position="61"/>
        <end position="88"/>
    </location>
</feature>
<evidence type="ECO:0000259" key="6">
    <source>
        <dbReference type="PROSITE" id="PS50157"/>
    </source>
</evidence>
<dbReference type="Pfam" id="PF00096">
    <property type="entry name" value="zf-C2H2"/>
    <property type="match status" value="2"/>
</dbReference>
<evidence type="ECO:0000256" key="3">
    <source>
        <dbReference type="ARBA" id="ARBA00022833"/>
    </source>
</evidence>
<feature type="compositionally biased region" description="Polar residues" evidence="5">
    <location>
        <begin position="22"/>
        <end position="42"/>
    </location>
</feature>
<dbReference type="GO" id="GO:0008270">
    <property type="term" value="F:zinc ion binding"/>
    <property type="evidence" value="ECO:0007669"/>
    <property type="project" value="UniProtKB-KW"/>
</dbReference>
<dbReference type="Proteomes" id="UP000029665">
    <property type="component" value="Unassembled WGS sequence"/>
</dbReference>
<evidence type="ECO:0000256" key="1">
    <source>
        <dbReference type="ARBA" id="ARBA00022723"/>
    </source>
</evidence>
<dbReference type="PROSITE" id="PS50157">
    <property type="entry name" value="ZINC_FINGER_C2H2_2"/>
    <property type="match status" value="2"/>
</dbReference>
<feature type="region of interest" description="Disordered" evidence="5">
    <location>
        <begin position="1"/>
        <end position="58"/>
    </location>
</feature>
<evidence type="ECO:0000313" key="7">
    <source>
        <dbReference type="EMBL" id="CDO72788.1"/>
    </source>
</evidence>
<dbReference type="OrthoDB" id="1405595at2759"/>
<gene>
    <name evidence="7" type="ORF">BN946_scf184994.g41</name>
</gene>
<dbReference type="SUPFAM" id="SSF57667">
    <property type="entry name" value="beta-beta-alpha zinc fingers"/>
    <property type="match status" value="1"/>
</dbReference>
<dbReference type="HOGENOM" id="CLU_2122303_0_0_1"/>
<organism evidence="7 8">
    <name type="scientific">Pycnoporus cinnabarinus</name>
    <name type="common">Cinnabar-red polypore</name>
    <name type="synonym">Trametes cinnabarina</name>
    <dbReference type="NCBI Taxonomy" id="5643"/>
    <lineage>
        <taxon>Eukaryota</taxon>
        <taxon>Fungi</taxon>
        <taxon>Dikarya</taxon>
        <taxon>Basidiomycota</taxon>
        <taxon>Agaricomycotina</taxon>
        <taxon>Agaricomycetes</taxon>
        <taxon>Polyporales</taxon>
        <taxon>Polyporaceae</taxon>
        <taxon>Trametes</taxon>
    </lineage>
</organism>